<name>A0A0F9D4V6_9ZZZZ</name>
<dbReference type="EMBL" id="LAZR01030432">
    <property type="protein sequence ID" value="KKL56619.1"/>
    <property type="molecule type" value="Genomic_DNA"/>
</dbReference>
<evidence type="ECO:0000313" key="1">
    <source>
        <dbReference type="EMBL" id="KKL56619.1"/>
    </source>
</evidence>
<gene>
    <name evidence="1" type="ORF">LCGC14_2243640</name>
</gene>
<dbReference type="AlphaFoldDB" id="A0A0F9D4V6"/>
<protein>
    <submittedName>
        <fullName evidence="1">Uncharacterized protein</fullName>
    </submittedName>
</protein>
<comment type="caution">
    <text evidence="1">The sequence shown here is derived from an EMBL/GenBank/DDBJ whole genome shotgun (WGS) entry which is preliminary data.</text>
</comment>
<organism evidence="1">
    <name type="scientific">marine sediment metagenome</name>
    <dbReference type="NCBI Taxonomy" id="412755"/>
    <lineage>
        <taxon>unclassified sequences</taxon>
        <taxon>metagenomes</taxon>
        <taxon>ecological metagenomes</taxon>
    </lineage>
</organism>
<sequence>MTASVGEYIYKIGKAWEVKMQVIRLLDDGAFVAEYDSNHQHRINLDDEWRPASENGPTWIERRREK</sequence>
<accession>A0A0F9D4V6</accession>
<reference evidence="1" key="1">
    <citation type="journal article" date="2015" name="Nature">
        <title>Complex archaea that bridge the gap between prokaryotes and eukaryotes.</title>
        <authorList>
            <person name="Spang A."/>
            <person name="Saw J.H."/>
            <person name="Jorgensen S.L."/>
            <person name="Zaremba-Niedzwiedzka K."/>
            <person name="Martijn J."/>
            <person name="Lind A.E."/>
            <person name="van Eijk R."/>
            <person name="Schleper C."/>
            <person name="Guy L."/>
            <person name="Ettema T.J."/>
        </authorList>
    </citation>
    <scope>NUCLEOTIDE SEQUENCE</scope>
</reference>
<proteinExistence type="predicted"/>